<dbReference type="PANTHER" id="PTHR35889:SF3">
    <property type="entry name" value="F-BOX DOMAIN-CONTAINING PROTEIN"/>
    <property type="match status" value="1"/>
</dbReference>
<reference evidence="6 7" key="1">
    <citation type="submission" date="2017-05" db="EMBL/GenBank/DDBJ databases">
        <authorList>
            <person name="Varghese N."/>
            <person name="Submissions S."/>
        </authorList>
    </citation>
    <scope>NUCLEOTIDE SEQUENCE [LARGE SCALE GENOMIC DNA]</scope>
    <source>
        <strain evidence="6 7">DSM 25457</strain>
    </source>
</reference>
<dbReference type="PROSITE" id="PS51007">
    <property type="entry name" value="CYTC"/>
    <property type="match status" value="1"/>
</dbReference>
<evidence type="ECO:0000256" key="4">
    <source>
        <dbReference type="SAM" id="MobiDB-lite"/>
    </source>
</evidence>
<feature type="region of interest" description="Disordered" evidence="4">
    <location>
        <begin position="123"/>
        <end position="162"/>
    </location>
</feature>
<dbReference type="Proteomes" id="UP001158067">
    <property type="component" value="Unassembled WGS sequence"/>
</dbReference>
<dbReference type="Pfam" id="PF07635">
    <property type="entry name" value="PSCyt1"/>
    <property type="match status" value="2"/>
</dbReference>
<evidence type="ECO:0000256" key="2">
    <source>
        <dbReference type="ARBA" id="ARBA00023004"/>
    </source>
</evidence>
<keyword evidence="1 3" id="KW-0479">Metal-binding</keyword>
<dbReference type="PANTHER" id="PTHR35889">
    <property type="entry name" value="CYCLOINULO-OLIGOSACCHARIDE FRUCTANOTRANSFERASE-RELATED"/>
    <property type="match status" value="1"/>
</dbReference>
<evidence type="ECO:0000256" key="1">
    <source>
        <dbReference type="ARBA" id="ARBA00022723"/>
    </source>
</evidence>
<keyword evidence="7" id="KW-1185">Reference proteome</keyword>
<evidence type="ECO:0000313" key="6">
    <source>
        <dbReference type="EMBL" id="SMP51468.1"/>
    </source>
</evidence>
<keyword evidence="2 3" id="KW-0408">Iron</keyword>
<sequence>MKPVFTMISRALWVGSVFLWGLFFCLGGDSVFAQSPVRLDTRSKRIVMAVNESVKAAGQNYQAGNFDQAGVALDKAVKQIEIAGKAESPELHDALVPAMKRIVNARAMLELEGVLMAPFTLPPRPESKPAMQEMPAGKTSPASDTKPIFDVNSDPGSTPGNPGGAAGISFVSQVAPILAGKCGNCHTTGSKGGFSLATFQALMKGPPEGVVIFAGDTVGSRLIETIESGDMPRGGGKVAPAELAVLKQWINEGAKFDGKDPAAKLTSLAAGGEEPAPAPKPMEIAKPTGKETVSFASDIAPILVKNCSGCHLNAMRVRGGLQMNTLAQMFRGGDSGAAVEPGKGEASLLVRKLRGLEGDRMPAGGKPPLSEQQIKMISTWVDEGATLPKTEQEMPLGVLAKKAWLASASIPEVTQRRAEITQQQFRLAGGSGNGLNHFDSEHFSVWGEAQPKLLEAVAVQAESVLQQAAMVLPSSDLASQPEGFFGGLASIYVLPRRYDYSEFAKMVEGRSVPTDWQSHWKYNGIEAYVAVVASDRDEDAVIAERLAAPVVSLAVASRSITVPRWFANGLGQVASSKKKIDRSERERIQAELITAVGSLKSGKEFFAGRIAPERADLIGAAVCQSFLTREKRRGFDAVMRQLKGGKPFDGAFLVGMGVTPEAYLDAWLGWVK</sequence>
<dbReference type="EMBL" id="FXUG01000003">
    <property type="protein sequence ID" value="SMP51468.1"/>
    <property type="molecule type" value="Genomic_DNA"/>
</dbReference>
<evidence type="ECO:0000259" key="5">
    <source>
        <dbReference type="PROSITE" id="PS51007"/>
    </source>
</evidence>
<accession>A0ABY1PX96</accession>
<keyword evidence="3" id="KW-0349">Heme</keyword>
<comment type="caution">
    <text evidence="6">The sequence shown here is derived from an EMBL/GenBank/DDBJ whole genome shotgun (WGS) entry which is preliminary data.</text>
</comment>
<proteinExistence type="predicted"/>
<evidence type="ECO:0000256" key="3">
    <source>
        <dbReference type="PROSITE-ProRule" id="PRU00433"/>
    </source>
</evidence>
<evidence type="ECO:0000313" key="7">
    <source>
        <dbReference type="Proteomes" id="UP001158067"/>
    </source>
</evidence>
<dbReference type="InterPro" id="IPR011429">
    <property type="entry name" value="Cyt_c_Planctomycete-type"/>
</dbReference>
<dbReference type="InterPro" id="IPR009056">
    <property type="entry name" value="Cyt_c-like_dom"/>
</dbReference>
<feature type="domain" description="Cytochrome c" evidence="5">
    <location>
        <begin position="162"/>
        <end position="254"/>
    </location>
</feature>
<name>A0ABY1PX96_9BACT</name>
<gene>
    <name evidence="6" type="ORF">SAMN06265222_103277</name>
</gene>
<protein>
    <submittedName>
        <fullName evidence="6">Planctomycete cytochrome C</fullName>
    </submittedName>
</protein>
<organism evidence="6 7">
    <name type="scientific">Neorhodopirellula lusitana</name>
    <dbReference type="NCBI Taxonomy" id="445327"/>
    <lineage>
        <taxon>Bacteria</taxon>
        <taxon>Pseudomonadati</taxon>
        <taxon>Planctomycetota</taxon>
        <taxon>Planctomycetia</taxon>
        <taxon>Pirellulales</taxon>
        <taxon>Pirellulaceae</taxon>
        <taxon>Neorhodopirellula</taxon>
    </lineage>
</organism>